<protein>
    <submittedName>
        <fullName evidence="1">GLPGLI family protein</fullName>
    </submittedName>
</protein>
<proteinExistence type="predicted"/>
<name>A0A1T5FFK5_9SPHI</name>
<evidence type="ECO:0000313" key="1">
    <source>
        <dbReference type="EMBL" id="SKB94949.1"/>
    </source>
</evidence>
<dbReference type="InterPro" id="IPR005901">
    <property type="entry name" value="GLPGLI"/>
</dbReference>
<keyword evidence="2" id="KW-1185">Reference proteome</keyword>
<dbReference type="OrthoDB" id="1440774at2"/>
<dbReference type="Proteomes" id="UP000190541">
    <property type="component" value="Unassembled WGS sequence"/>
</dbReference>
<dbReference type="NCBIfam" id="TIGR01200">
    <property type="entry name" value="GLPGLI"/>
    <property type="match status" value="1"/>
</dbReference>
<accession>A0A1T5FFK5</accession>
<reference evidence="1 2" key="1">
    <citation type="submission" date="2017-02" db="EMBL/GenBank/DDBJ databases">
        <authorList>
            <person name="Peterson S.W."/>
        </authorList>
    </citation>
    <scope>NUCLEOTIDE SEQUENCE [LARGE SCALE GENOMIC DNA]</scope>
    <source>
        <strain evidence="1 2">DSM 22899</strain>
    </source>
</reference>
<sequence length="270" mass="30878">MYHIKKFALLFLILPILFNSSCLFGQESQSNQGKAIYLVSLNYSIPRVYDGELIFDEKSSIFTYDKDTYEGEARAYDEVHNVRAISKGRSTDDIGLVIYSDFMNNKTVERDFIQDRPFIVSDTLRTIDWTLLNETKEIGDIKCQKATATVYGREYEVWFSNTIPLPYGPWKLQGLPGLILEARSTDGEINFELKEIHPALNDRYEILPPSKGETILGYINFYELQNKKADEFLKATQAKIAEFQQSQGTGSTAMTAIKSSVHRIEKTSKF</sequence>
<gene>
    <name evidence="1" type="ORF">SAMN05660226_03977</name>
</gene>
<organism evidence="1 2">
    <name type="scientific">Parapedobacter luteus</name>
    <dbReference type="NCBI Taxonomy" id="623280"/>
    <lineage>
        <taxon>Bacteria</taxon>
        <taxon>Pseudomonadati</taxon>
        <taxon>Bacteroidota</taxon>
        <taxon>Sphingobacteriia</taxon>
        <taxon>Sphingobacteriales</taxon>
        <taxon>Sphingobacteriaceae</taxon>
        <taxon>Parapedobacter</taxon>
    </lineage>
</organism>
<dbReference type="STRING" id="623280.SAMN05660226_03977"/>
<evidence type="ECO:0000313" key="2">
    <source>
        <dbReference type="Proteomes" id="UP000190541"/>
    </source>
</evidence>
<dbReference type="AlphaFoldDB" id="A0A1T5FFK5"/>
<dbReference type="EMBL" id="FUYS01000015">
    <property type="protein sequence ID" value="SKB94949.1"/>
    <property type="molecule type" value="Genomic_DNA"/>
</dbReference>